<evidence type="ECO:0000256" key="1">
    <source>
        <dbReference type="ARBA" id="ARBA00004442"/>
    </source>
</evidence>
<dbReference type="PROSITE" id="PS51257">
    <property type="entry name" value="PROKAR_LIPOPROTEIN"/>
    <property type="match status" value="1"/>
</dbReference>
<evidence type="ECO:0000256" key="4">
    <source>
        <dbReference type="ARBA" id="ARBA00023136"/>
    </source>
</evidence>
<proteinExistence type="inferred from homology"/>
<keyword evidence="4" id="KW-0472">Membrane</keyword>
<reference evidence="8 9" key="1">
    <citation type="submission" date="2022-06" db="EMBL/GenBank/DDBJ databases">
        <title>A taxonomic note on the genus Prevotella: Description of four novel genera and emended description of the genera Hallella and Xylanibacter.</title>
        <authorList>
            <person name="Hitch T.C.A."/>
        </authorList>
    </citation>
    <scope>NUCLEOTIDE SEQUENCE [LARGE SCALE GENOMIC DNA]</scope>
    <source>
        <strain evidence="8 9">DSM 100619</strain>
    </source>
</reference>
<evidence type="ECO:0000313" key="9">
    <source>
        <dbReference type="Proteomes" id="UP001204015"/>
    </source>
</evidence>
<dbReference type="RefSeq" id="WP_252761863.1">
    <property type="nucleotide sequence ID" value="NZ_JAMXLY010000067.1"/>
</dbReference>
<organism evidence="8 9">
    <name type="scientific">Segatella cerevisiae</name>
    <dbReference type="NCBI Taxonomy" id="2053716"/>
    <lineage>
        <taxon>Bacteria</taxon>
        <taxon>Pseudomonadati</taxon>
        <taxon>Bacteroidota</taxon>
        <taxon>Bacteroidia</taxon>
        <taxon>Bacteroidales</taxon>
        <taxon>Prevotellaceae</taxon>
        <taxon>Segatella</taxon>
    </lineage>
</organism>
<comment type="similarity">
    <text evidence="2">Belongs to the bacteroidetes fimbrillin superfamily. FimB/Mfa2 family.</text>
</comment>
<dbReference type="Pfam" id="PF08842">
    <property type="entry name" value="Mfa2"/>
    <property type="match status" value="1"/>
</dbReference>
<comment type="caution">
    <text evidence="8">The sequence shown here is derived from an EMBL/GenBank/DDBJ whole genome shotgun (WGS) entry which is preliminary data.</text>
</comment>
<accession>A0ABT1BZJ9</accession>
<evidence type="ECO:0000256" key="7">
    <source>
        <dbReference type="ARBA" id="ARBA00023288"/>
    </source>
</evidence>
<protein>
    <submittedName>
        <fullName evidence="8">FimB/Mfa2 family fimbrial subunit</fullName>
    </submittedName>
</protein>
<evidence type="ECO:0000256" key="2">
    <source>
        <dbReference type="ARBA" id="ARBA00007248"/>
    </source>
</evidence>
<name>A0ABT1BZJ9_9BACT</name>
<sequence>MCYGVKTIIGAFLLSTFMVSCSIYDKYPCYDQAEITLKLVDSTGAVLPDSIAYKYNINGFVKGAFRYTVPADKDGKYRVVFNSDDRDSISFVAVATSDTSAYRVNIPQTGTVIGDTWLTLDNAEKEGNTPQPVAVYYGSLGIFPEDGKSKSYVIQLKNVLVRVRVQIKGLNDHFSDKDYRIALEGLRSGIAYDGSVSGELVNNDLQGGFESDGNYMILPITVFPTKAGERVRLRIYKSDGSLLLDRDVDEKGRPLELKRNDDVVFVVQVSYPTNITISVIPWAEIDNPIIFQ</sequence>
<comment type="subcellular location">
    <subcellularLocation>
        <location evidence="1">Cell outer membrane</location>
    </subcellularLocation>
</comment>
<dbReference type="InterPro" id="IPR014941">
    <property type="entry name" value="FimB/Mfa2/Mfa3"/>
</dbReference>
<evidence type="ECO:0000256" key="6">
    <source>
        <dbReference type="ARBA" id="ARBA00023237"/>
    </source>
</evidence>
<evidence type="ECO:0000256" key="5">
    <source>
        <dbReference type="ARBA" id="ARBA00023139"/>
    </source>
</evidence>
<keyword evidence="7" id="KW-0449">Lipoprotein</keyword>
<keyword evidence="3" id="KW-0732">Signal</keyword>
<evidence type="ECO:0000256" key="3">
    <source>
        <dbReference type="ARBA" id="ARBA00022729"/>
    </source>
</evidence>
<dbReference type="EMBL" id="JAMXLY010000067">
    <property type="protein sequence ID" value="MCO6026513.1"/>
    <property type="molecule type" value="Genomic_DNA"/>
</dbReference>
<evidence type="ECO:0000313" key="8">
    <source>
        <dbReference type="EMBL" id="MCO6026513.1"/>
    </source>
</evidence>
<keyword evidence="5" id="KW-0564">Palmitate</keyword>
<gene>
    <name evidence="8" type="ORF">NG821_11815</name>
</gene>
<keyword evidence="6" id="KW-0998">Cell outer membrane</keyword>
<dbReference type="Proteomes" id="UP001204015">
    <property type="component" value="Unassembled WGS sequence"/>
</dbReference>
<keyword evidence="9" id="KW-1185">Reference proteome</keyword>
<dbReference type="CDD" id="cd02795">
    <property type="entry name" value="CBM6-CBM35-CBM36_like"/>
    <property type="match status" value="1"/>
</dbReference>